<dbReference type="GO" id="GO:0009060">
    <property type="term" value="P:aerobic respiration"/>
    <property type="evidence" value="ECO:0007669"/>
    <property type="project" value="InterPro"/>
</dbReference>
<evidence type="ECO:0000256" key="11">
    <source>
        <dbReference type="ARBA" id="ARBA00023004"/>
    </source>
</evidence>
<dbReference type="EC" id="1.10.3.10" evidence="17"/>
<feature type="transmembrane region" description="Helical" evidence="15">
    <location>
        <begin position="422"/>
        <end position="439"/>
    </location>
</feature>
<evidence type="ECO:0000256" key="3">
    <source>
        <dbReference type="ARBA" id="ARBA00022448"/>
    </source>
</evidence>
<dbReference type="GO" id="GO:0005886">
    <property type="term" value="C:plasma membrane"/>
    <property type="evidence" value="ECO:0007669"/>
    <property type="project" value="UniProtKB-SubCell"/>
</dbReference>
<evidence type="ECO:0000313" key="17">
    <source>
        <dbReference type="EMBL" id="KZL15383.1"/>
    </source>
</evidence>
<dbReference type="InterPro" id="IPR014207">
    <property type="entry name" value="Cyt_c_ubiqinol_oxidase_su1"/>
</dbReference>
<keyword evidence="11" id="KW-0408">Iron</keyword>
<dbReference type="PROSITE" id="PS00077">
    <property type="entry name" value="COX1_CUB"/>
    <property type="match status" value="1"/>
</dbReference>
<keyword evidence="6 14" id="KW-0679">Respiratory chain</keyword>
<feature type="transmembrane region" description="Helical" evidence="15">
    <location>
        <begin position="12"/>
        <end position="38"/>
    </location>
</feature>
<evidence type="ECO:0000256" key="12">
    <source>
        <dbReference type="ARBA" id="ARBA00023008"/>
    </source>
</evidence>
<dbReference type="GO" id="GO:0022904">
    <property type="term" value="P:respiratory electron transport chain"/>
    <property type="evidence" value="ECO:0007669"/>
    <property type="project" value="TreeGrafter"/>
</dbReference>
<dbReference type="OrthoDB" id="9803294at2"/>
<feature type="domain" description="Cytochrome oxidase subunit I profile" evidence="16">
    <location>
        <begin position="39"/>
        <end position="560"/>
    </location>
</feature>
<evidence type="ECO:0000256" key="2">
    <source>
        <dbReference type="ARBA" id="ARBA00009578"/>
    </source>
</evidence>
<accession>A0A165VSM3</accession>
<sequence>MLGRLGFDSLPFYSPVAFGGASVTVLGGLAVFVLVTYFGKWRYFWEEWLTSLDHKRIGIMYIVLALIMLVRGFVDALMMRAQQAIALNNNGYLAPEHFDQVFSSHGTIMIFFMAMPFLTGLVNIVVPQQIGARDVAFPFMNSISLWLTAAGAALVMVSLVIGKFSTAGWTGYPPYSGALYSPGVGVDYWVWAVLISGIGSTMTGINFIVTIIKCRTPSMRLMQMPLFTWTILCTSALMAFAFPALTVVTAMLALDRVLEFHFFTNALGGNMMNYVNLFWIWGHPEVYILILPAFGVYSEVTATFSQKRLFGYKSLVYATAAITILSFSVWLHHFFTMGSGPNVNAVFGMATMIIAVPTGVKIFDWVFTMYKGRIIFHPSMLFTIGFLITFVIGGVSGVLLAIPPADFLMHNSTFLVAHFHNVLIPGAVFGYFAGFQYWFPKAVGFKLNKKWGVRSFWFWIIGFYVAFMPLYALGFLGMTRRMERYELAEWQPYLMVAALGALFVLMGIICQGMQLYVSIRDRDREQNMDVTGDPYNGRTLEWQTSSPPAEYNFAKIPEVRELDAFWDMKQRGVAYAPQAPYEDIHLPRNTGIGVFLGGLGFLLGFAVTWYIWWLVALCFIGILTCLIVRASQDHTFEIIPAAEIEAHETARFKALAEHKQAPGDFWS</sequence>
<evidence type="ECO:0000256" key="1">
    <source>
        <dbReference type="ARBA" id="ARBA00004651"/>
    </source>
</evidence>
<feature type="transmembrane region" description="Helical" evidence="15">
    <location>
        <begin position="493"/>
        <end position="517"/>
    </location>
</feature>
<keyword evidence="7 14" id="KW-0812">Transmembrane</keyword>
<dbReference type="PANTHER" id="PTHR10422:SF35">
    <property type="entry name" value="CYTOCHROME BO(3) UBIQUINOL OXIDASE SUBUNIT 1"/>
    <property type="match status" value="1"/>
</dbReference>
<gene>
    <name evidence="17" type="primary">cyoB</name>
    <name evidence="17" type="ORF">PsAD2_03639</name>
</gene>
<evidence type="ECO:0000256" key="6">
    <source>
        <dbReference type="ARBA" id="ARBA00022660"/>
    </source>
</evidence>
<dbReference type="GO" id="GO:0016682">
    <property type="term" value="F:oxidoreductase activity, acting on diphenols and related substances as donors, oxygen as acceptor"/>
    <property type="evidence" value="ECO:0007669"/>
    <property type="project" value="InterPro"/>
</dbReference>
<evidence type="ECO:0000256" key="5">
    <source>
        <dbReference type="ARBA" id="ARBA00022617"/>
    </source>
</evidence>
<dbReference type="Proteomes" id="UP000076577">
    <property type="component" value="Unassembled WGS sequence"/>
</dbReference>
<feature type="transmembrane region" description="Helical" evidence="15">
    <location>
        <begin position="59"/>
        <end position="81"/>
    </location>
</feature>
<dbReference type="PANTHER" id="PTHR10422">
    <property type="entry name" value="CYTOCHROME C OXIDASE SUBUNIT 1"/>
    <property type="match status" value="1"/>
</dbReference>
<dbReference type="RefSeq" id="WP_068009149.1">
    <property type="nucleotide sequence ID" value="NZ_FOFM01000012.1"/>
</dbReference>
<evidence type="ECO:0000256" key="8">
    <source>
        <dbReference type="ARBA" id="ARBA00022723"/>
    </source>
</evidence>
<name>A0A165VSM3_9HYPH</name>
<evidence type="ECO:0000256" key="14">
    <source>
        <dbReference type="RuleBase" id="RU000370"/>
    </source>
</evidence>
<dbReference type="NCBIfam" id="TIGR02843">
    <property type="entry name" value="CyoB"/>
    <property type="match status" value="1"/>
</dbReference>
<evidence type="ECO:0000256" key="7">
    <source>
        <dbReference type="ARBA" id="ARBA00022692"/>
    </source>
</evidence>
<feature type="transmembrane region" description="Helical" evidence="15">
    <location>
        <begin position="451"/>
        <end position="473"/>
    </location>
</feature>
<feature type="transmembrane region" description="Helical" evidence="15">
    <location>
        <begin position="274"/>
        <end position="294"/>
    </location>
</feature>
<feature type="transmembrane region" description="Helical" evidence="15">
    <location>
        <begin position="379"/>
        <end position="402"/>
    </location>
</feature>
<dbReference type="PROSITE" id="PS50855">
    <property type="entry name" value="COX1"/>
    <property type="match status" value="1"/>
</dbReference>
<dbReference type="CDD" id="cd01662">
    <property type="entry name" value="Ubiquinol_Oxidase_I"/>
    <property type="match status" value="1"/>
</dbReference>
<evidence type="ECO:0000256" key="15">
    <source>
        <dbReference type="SAM" id="Phobius"/>
    </source>
</evidence>
<evidence type="ECO:0000256" key="10">
    <source>
        <dbReference type="ARBA" id="ARBA00022989"/>
    </source>
</evidence>
<dbReference type="Pfam" id="PF00115">
    <property type="entry name" value="COX1"/>
    <property type="match status" value="1"/>
</dbReference>
<keyword evidence="5 14" id="KW-0349">Heme</keyword>
<protein>
    <submittedName>
        <fullName evidence="17">Cytochrome bo(3) ubiquinol oxidase subunit 1</fullName>
        <ecNumber evidence="17">1.10.3.10</ecNumber>
    </submittedName>
</protein>
<dbReference type="Gene3D" id="1.20.210.10">
    <property type="entry name" value="Cytochrome c oxidase-like, subunit I domain"/>
    <property type="match status" value="1"/>
</dbReference>
<dbReference type="InterPro" id="IPR023616">
    <property type="entry name" value="Cyt_c_oxase-like_su1_dom"/>
</dbReference>
<keyword evidence="12" id="KW-0186">Copper</keyword>
<dbReference type="InterPro" id="IPR036927">
    <property type="entry name" value="Cyt_c_oxase-like_su1_sf"/>
</dbReference>
<dbReference type="AlphaFoldDB" id="A0A165VSM3"/>
<dbReference type="InterPro" id="IPR023615">
    <property type="entry name" value="Cyt_c_Oxase_su1_BS"/>
</dbReference>
<comment type="caution">
    <text evidence="17">The sequence shown here is derived from an EMBL/GenBank/DDBJ whole genome shotgun (WGS) entry which is preliminary data.</text>
</comment>
<dbReference type="PATRIC" id="fig|989403.3.peg.3935"/>
<dbReference type="InterPro" id="IPR000883">
    <property type="entry name" value="Cyt_C_Oxase_1"/>
</dbReference>
<dbReference type="GO" id="GO:0004129">
    <property type="term" value="F:cytochrome-c oxidase activity"/>
    <property type="evidence" value="ECO:0007669"/>
    <property type="project" value="InterPro"/>
</dbReference>
<dbReference type="GO" id="GO:0015990">
    <property type="term" value="P:electron transport coupled proton transport"/>
    <property type="evidence" value="ECO:0007669"/>
    <property type="project" value="TreeGrafter"/>
</dbReference>
<dbReference type="EMBL" id="LMCB01000074">
    <property type="protein sequence ID" value="KZL15383.1"/>
    <property type="molecule type" value="Genomic_DNA"/>
</dbReference>
<keyword evidence="4" id="KW-1003">Cell membrane</keyword>
<dbReference type="GO" id="GO:0020037">
    <property type="term" value="F:heme binding"/>
    <property type="evidence" value="ECO:0007669"/>
    <property type="project" value="InterPro"/>
</dbReference>
<keyword evidence="17" id="KW-0560">Oxidoreductase</keyword>
<feature type="transmembrane region" description="Helical" evidence="15">
    <location>
        <begin position="347"/>
        <end position="367"/>
    </location>
</feature>
<feature type="transmembrane region" description="Helical" evidence="15">
    <location>
        <begin position="189"/>
        <end position="214"/>
    </location>
</feature>
<feature type="transmembrane region" description="Helical" evidence="15">
    <location>
        <begin position="226"/>
        <end position="254"/>
    </location>
</feature>
<keyword evidence="18" id="KW-1185">Reference proteome</keyword>
<keyword evidence="9 14" id="KW-0249">Electron transport</keyword>
<dbReference type="PRINTS" id="PR01165">
    <property type="entry name" value="CYCOXIDASEI"/>
</dbReference>
<keyword evidence="3 14" id="KW-0813">Transport</keyword>
<keyword evidence="10 15" id="KW-1133">Transmembrane helix</keyword>
<evidence type="ECO:0000313" key="18">
    <source>
        <dbReference type="Proteomes" id="UP000076577"/>
    </source>
</evidence>
<comment type="subcellular location">
    <subcellularLocation>
        <location evidence="1">Cell membrane</location>
        <topology evidence="1">Multi-pass membrane protein</topology>
    </subcellularLocation>
</comment>
<dbReference type="SUPFAM" id="SSF81442">
    <property type="entry name" value="Cytochrome c oxidase subunit I-like"/>
    <property type="match status" value="1"/>
</dbReference>
<dbReference type="STRING" id="989403.SAMN05421798_11236"/>
<keyword evidence="8" id="KW-0479">Metal-binding</keyword>
<feature type="transmembrane region" description="Helical" evidence="15">
    <location>
        <begin position="101"/>
        <end position="125"/>
    </location>
</feature>
<reference evidence="17 18" key="1">
    <citation type="journal article" date="2016" name="Front. Microbiol.">
        <title>Comparative Genomic Analysis Reveals a Diverse Repertoire of Genes Involved in Prokaryote-Eukaryote Interactions within the Pseudovibrio Genus.</title>
        <authorList>
            <person name="Romano S."/>
            <person name="Fernandez-Guerra A."/>
            <person name="Reen F.J."/>
            <person name="Glockner F.O."/>
            <person name="Crowley S.P."/>
            <person name="O'Sullivan O."/>
            <person name="Cotter P.D."/>
            <person name="Adams C."/>
            <person name="Dobson A.D."/>
            <person name="O'Gara F."/>
        </authorList>
    </citation>
    <scope>NUCLEOTIDE SEQUENCE [LARGE SCALE GENOMIC DNA]</scope>
    <source>
        <strain evidence="17 18">Ad2</strain>
    </source>
</reference>
<dbReference type="FunFam" id="1.20.210.10:FF:000002">
    <property type="entry name" value="Cytochrome o ubiquinol oxidase, subunit I"/>
    <property type="match status" value="1"/>
</dbReference>
<evidence type="ECO:0000256" key="9">
    <source>
        <dbReference type="ARBA" id="ARBA00022982"/>
    </source>
</evidence>
<dbReference type="GO" id="GO:0009486">
    <property type="term" value="F:cytochrome bo3 ubiquinol oxidase activity"/>
    <property type="evidence" value="ECO:0007669"/>
    <property type="project" value="TreeGrafter"/>
</dbReference>
<feature type="transmembrane region" description="Helical" evidence="15">
    <location>
        <begin position="315"/>
        <end position="335"/>
    </location>
</feature>
<feature type="transmembrane region" description="Helical" evidence="15">
    <location>
        <begin position="586"/>
        <end position="604"/>
    </location>
</feature>
<evidence type="ECO:0000256" key="13">
    <source>
        <dbReference type="ARBA" id="ARBA00023136"/>
    </source>
</evidence>
<evidence type="ECO:0000259" key="16">
    <source>
        <dbReference type="PROSITE" id="PS50855"/>
    </source>
</evidence>
<proteinExistence type="inferred from homology"/>
<dbReference type="GO" id="GO:0046872">
    <property type="term" value="F:metal ion binding"/>
    <property type="evidence" value="ECO:0007669"/>
    <property type="project" value="UniProtKB-KW"/>
</dbReference>
<organism evidence="17 18">
    <name type="scientific">Pseudovibrio axinellae</name>
    <dbReference type="NCBI Taxonomy" id="989403"/>
    <lineage>
        <taxon>Bacteria</taxon>
        <taxon>Pseudomonadati</taxon>
        <taxon>Pseudomonadota</taxon>
        <taxon>Alphaproteobacteria</taxon>
        <taxon>Hyphomicrobiales</taxon>
        <taxon>Stappiaceae</taxon>
        <taxon>Pseudovibrio</taxon>
    </lineage>
</organism>
<evidence type="ECO:0000256" key="4">
    <source>
        <dbReference type="ARBA" id="ARBA00022475"/>
    </source>
</evidence>
<keyword evidence="13 15" id="KW-0472">Membrane</keyword>
<feature type="transmembrane region" description="Helical" evidence="15">
    <location>
        <begin position="145"/>
        <end position="169"/>
    </location>
</feature>
<comment type="similarity">
    <text evidence="2 14">Belongs to the heme-copper respiratory oxidase family.</text>
</comment>